<dbReference type="Gene3D" id="3.30.465.10">
    <property type="match status" value="1"/>
</dbReference>
<accession>A0ABX0GT58</accession>
<evidence type="ECO:0000256" key="8">
    <source>
        <dbReference type="ARBA" id="ARBA00023136"/>
    </source>
</evidence>
<evidence type="ECO:0000256" key="6">
    <source>
        <dbReference type="ARBA" id="ARBA00022989"/>
    </source>
</evidence>
<reference evidence="14 15" key="1">
    <citation type="submission" date="2020-03" db="EMBL/GenBank/DDBJ databases">
        <title>Two novel Motilibacter sp.</title>
        <authorList>
            <person name="Liu S."/>
        </authorList>
    </citation>
    <scope>NUCLEOTIDE SEQUENCE [LARGE SCALE GENOMIC DNA]</scope>
    <source>
        <strain evidence="14 15">E257</strain>
    </source>
</reference>
<sequence>MTVALVSLALALVLVVACGAYVAAEFSLLTVDRPSVERAAEAGDRGAQGVLAGLRSLSTQLSGAQVGITVTNLLIGYLSEPAIAELVRPLIEAAGSSERAARTVSVSLALVLATVLTMVFGELVPKNLAIARPLATAKSVQGFSRLSTRVTGPAIRLLNGTANALLHRFGVEAQEELASARSPQELVSLVRRSAEQGTLEAETAVLLQQSFAFGERRARDVMTPRVQMHTLPADATLAEVVAAVKETGRSRFPIVQGVADDVIGIVHVKHALAVPHERRARVQVESVMVDPVLVPDTLELDPLLDILKQGLQAAIAIDEFGGVAGIVTLEDLIEELVGDVIDEHDERRASVRQLPDGTWSLSGQLRPDEASRHVGVDLPQDEDYETIAGLISAELGRVPAVGDAVEIEAPVSGGLGHEQVTLRVVAMDGLRVDRVELVLAGAPPEPPAGDGPDARPGGAADGGGAR</sequence>
<evidence type="ECO:0000259" key="13">
    <source>
        <dbReference type="PROSITE" id="PS51846"/>
    </source>
</evidence>
<dbReference type="Gene3D" id="3.10.580.10">
    <property type="entry name" value="CBS-domain"/>
    <property type="match status" value="1"/>
</dbReference>
<dbReference type="SMART" id="SM01091">
    <property type="entry name" value="CorC_HlyC"/>
    <property type="match status" value="1"/>
</dbReference>
<dbReference type="SUPFAM" id="SSF56176">
    <property type="entry name" value="FAD-binding/transporter-associated domain-like"/>
    <property type="match status" value="1"/>
</dbReference>
<dbReference type="EMBL" id="JAANNP010000001">
    <property type="protein sequence ID" value="NHC12854.1"/>
    <property type="molecule type" value="Genomic_DNA"/>
</dbReference>
<dbReference type="RefSeq" id="WP_166277906.1">
    <property type="nucleotide sequence ID" value="NZ_JAANNP010000001.1"/>
</dbReference>
<dbReference type="InterPro" id="IPR051676">
    <property type="entry name" value="UPF0053_domain"/>
</dbReference>
<evidence type="ECO:0000256" key="11">
    <source>
        <dbReference type="SAM" id="MobiDB-lite"/>
    </source>
</evidence>
<comment type="similarity">
    <text evidence="2">Belongs to the UPF0053 family.</text>
</comment>
<evidence type="ECO:0000256" key="4">
    <source>
        <dbReference type="ARBA" id="ARBA00022692"/>
    </source>
</evidence>
<feature type="domain" description="CBS" evidence="12">
    <location>
        <begin position="222"/>
        <end position="281"/>
    </location>
</feature>
<dbReference type="Pfam" id="PF01595">
    <property type="entry name" value="CNNM"/>
    <property type="match status" value="1"/>
</dbReference>
<evidence type="ECO:0000256" key="1">
    <source>
        <dbReference type="ARBA" id="ARBA00004651"/>
    </source>
</evidence>
<dbReference type="InterPro" id="IPR036318">
    <property type="entry name" value="FAD-bd_PCMH-like_sf"/>
</dbReference>
<evidence type="ECO:0000256" key="9">
    <source>
        <dbReference type="PROSITE-ProRule" id="PRU00703"/>
    </source>
</evidence>
<dbReference type="PROSITE" id="PS51371">
    <property type="entry name" value="CBS"/>
    <property type="match status" value="2"/>
</dbReference>
<name>A0ABX0GT58_9ACTN</name>
<organism evidence="14 15">
    <name type="scientific">Motilibacter deserti</name>
    <dbReference type="NCBI Taxonomy" id="2714956"/>
    <lineage>
        <taxon>Bacteria</taxon>
        <taxon>Bacillati</taxon>
        <taxon>Actinomycetota</taxon>
        <taxon>Actinomycetes</taxon>
        <taxon>Motilibacterales</taxon>
        <taxon>Motilibacteraceae</taxon>
        <taxon>Motilibacter</taxon>
    </lineage>
</organism>
<dbReference type="PROSITE" id="PS51846">
    <property type="entry name" value="CNNM"/>
    <property type="match status" value="1"/>
</dbReference>
<dbReference type="PANTHER" id="PTHR43099:SF6">
    <property type="entry name" value="UPF0053 PROTEIN RV1842C"/>
    <property type="match status" value="1"/>
</dbReference>
<dbReference type="Proteomes" id="UP000800981">
    <property type="component" value="Unassembled WGS sequence"/>
</dbReference>
<comment type="subcellular location">
    <subcellularLocation>
        <location evidence="1">Cell membrane</location>
        <topology evidence="1">Multi-pass membrane protein</topology>
    </subcellularLocation>
</comment>
<dbReference type="InterPro" id="IPR000644">
    <property type="entry name" value="CBS_dom"/>
</dbReference>
<dbReference type="InterPro" id="IPR046342">
    <property type="entry name" value="CBS_dom_sf"/>
</dbReference>
<keyword evidence="8 10" id="KW-0472">Membrane</keyword>
<gene>
    <name evidence="14" type="ORF">G9H71_03565</name>
</gene>
<evidence type="ECO:0000313" key="14">
    <source>
        <dbReference type="EMBL" id="NHC12854.1"/>
    </source>
</evidence>
<dbReference type="PANTHER" id="PTHR43099">
    <property type="entry name" value="UPF0053 PROTEIN YRKA"/>
    <property type="match status" value="1"/>
</dbReference>
<keyword evidence="4 10" id="KW-0812">Transmembrane</keyword>
<feature type="region of interest" description="Disordered" evidence="11">
    <location>
        <begin position="441"/>
        <end position="466"/>
    </location>
</feature>
<dbReference type="InterPro" id="IPR002550">
    <property type="entry name" value="CNNM"/>
</dbReference>
<keyword evidence="5" id="KW-0677">Repeat</keyword>
<evidence type="ECO:0000256" key="10">
    <source>
        <dbReference type="PROSITE-ProRule" id="PRU01193"/>
    </source>
</evidence>
<dbReference type="SMART" id="SM00116">
    <property type="entry name" value="CBS"/>
    <property type="match status" value="2"/>
</dbReference>
<dbReference type="Pfam" id="PF00571">
    <property type="entry name" value="CBS"/>
    <property type="match status" value="2"/>
</dbReference>
<feature type="domain" description="CNNM transmembrane" evidence="13">
    <location>
        <begin position="1"/>
        <end position="203"/>
    </location>
</feature>
<keyword evidence="3" id="KW-1003">Cell membrane</keyword>
<dbReference type="Pfam" id="PF03471">
    <property type="entry name" value="CorC_HlyC"/>
    <property type="match status" value="1"/>
</dbReference>
<protein>
    <submittedName>
        <fullName evidence="14">HlyC/CorC family transporter</fullName>
    </submittedName>
</protein>
<keyword evidence="7 9" id="KW-0129">CBS domain</keyword>
<evidence type="ECO:0000256" key="7">
    <source>
        <dbReference type="ARBA" id="ARBA00023122"/>
    </source>
</evidence>
<dbReference type="InterPro" id="IPR044751">
    <property type="entry name" value="Ion_transp-like_CBS"/>
</dbReference>
<evidence type="ECO:0000313" key="15">
    <source>
        <dbReference type="Proteomes" id="UP000800981"/>
    </source>
</evidence>
<comment type="caution">
    <text evidence="14">The sequence shown here is derived from an EMBL/GenBank/DDBJ whole genome shotgun (WGS) entry which is preliminary data.</text>
</comment>
<keyword evidence="6 10" id="KW-1133">Transmembrane helix</keyword>
<proteinExistence type="inferred from homology"/>
<dbReference type="SUPFAM" id="SSF54631">
    <property type="entry name" value="CBS-domain pair"/>
    <property type="match status" value="1"/>
</dbReference>
<evidence type="ECO:0000256" key="5">
    <source>
        <dbReference type="ARBA" id="ARBA00022737"/>
    </source>
</evidence>
<dbReference type="InterPro" id="IPR016169">
    <property type="entry name" value="FAD-bd_PCMH_sub2"/>
</dbReference>
<evidence type="ECO:0000256" key="2">
    <source>
        <dbReference type="ARBA" id="ARBA00006337"/>
    </source>
</evidence>
<keyword evidence="15" id="KW-1185">Reference proteome</keyword>
<dbReference type="CDD" id="cd04590">
    <property type="entry name" value="CBS_pair_CorC_HlyC_assoc"/>
    <property type="match status" value="1"/>
</dbReference>
<evidence type="ECO:0000256" key="3">
    <source>
        <dbReference type="ARBA" id="ARBA00022475"/>
    </source>
</evidence>
<dbReference type="InterPro" id="IPR005170">
    <property type="entry name" value="Transptr-assoc_dom"/>
</dbReference>
<feature type="domain" description="CBS" evidence="12">
    <location>
        <begin position="287"/>
        <end position="346"/>
    </location>
</feature>
<evidence type="ECO:0000259" key="12">
    <source>
        <dbReference type="PROSITE" id="PS51371"/>
    </source>
</evidence>